<feature type="region of interest" description="Disordered" evidence="8">
    <location>
        <begin position="1211"/>
        <end position="1247"/>
    </location>
</feature>
<feature type="domain" description="C3H1-type" evidence="11">
    <location>
        <begin position="31"/>
        <end position="58"/>
    </location>
</feature>
<feature type="zinc finger region" description="C3H1-type" evidence="7">
    <location>
        <begin position="3"/>
        <end position="30"/>
    </location>
</feature>
<keyword evidence="13" id="KW-1185">Reference proteome</keyword>
<reference evidence="12" key="1">
    <citation type="journal article" date="2019" name="Plant J.">
        <title>Chlorella vulgaris genome assembly and annotation reveals the molecular basis for metabolic acclimation to high light conditions.</title>
        <authorList>
            <person name="Cecchin M."/>
            <person name="Marcolungo L."/>
            <person name="Rossato M."/>
            <person name="Girolomoni L."/>
            <person name="Cosentino E."/>
            <person name="Cuine S."/>
            <person name="Li-Beisson Y."/>
            <person name="Delledonne M."/>
            <person name="Ballottari M."/>
        </authorList>
    </citation>
    <scope>NUCLEOTIDE SEQUENCE</scope>
    <source>
        <strain evidence="12">211/11P</strain>
    </source>
</reference>
<evidence type="ECO:0000256" key="2">
    <source>
        <dbReference type="ARBA" id="ARBA00022679"/>
    </source>
</evidence>
<keyword evidence="9" id="KW-1133">Transmembrane helix</keyword>
<feature type="domain" description="C3H1-type" evidence="11">
    <location>
        <begin position="273"/>
        <end position="301"/>
    </location>
</feature>
<evidence type="ECO:0000313" key="13">
    <source>
        <dbReference type="Proteomes" id="UP001055712"/>
    </source>
</evidence>
<dbReference type="InterPro" id="IPR036855">
    <property type="entry name" value="Znf_CCCH_sf"/>
</dbReference>
<dbReference type="PROSITE" id="PS50103">
    <property type="entry name" value="ZF_C3H1"/>
    <property type="match status" value="4"/>
</dbReference>
<dbReference type="InterPro" id="IPR001841">
    <property type="entry name" value="Znf_RING"/>
</dbReference>
<keyword evidence="4" id="KW-0677">Repeat</keyword>
<dbReference type="SUPFAM" id="SSF52058">
    <property type="entry name" value="L domain-like"/>
    <property type="match status" value="1"/>
</dbReference>
<evidence type="ECO:0000256" key="8">
    <source>
        <dbReference type="SAM" id="MobiDB-lite"/>
    </source>
</evidence>
<dbReference type="PROSITE" id="PS50089">
    <property type="entry name" value="ZF_RING_2"/>
    <property type="match status" value="1"/>
</dbReference>
<dbReference type="Pfam" id="PF00560">
    <property type="entry name" value="LRR_1"/>
    <property type="match status" value="1"/>
</dbReference>
<dbReference type="InterPro" id="IPR001611">
    <property type="entry name" value="Leu-rich_rpt"/>
</dbReference>
<dbReference type="Pfam" id="PF14608">
    <property type="entry name" value="zf-CCCH_2"/>
    <property type="match status" value="1"/>
</dbReference>
<evidence type="ECO:0000256" key="5">
    <source>
        <dbReference type="ARBA" id="ARBA00022771"/>
    </source>
</evidence>
<dbReference type="SMART" id="SM00364">
    <property type="entry name" value="LRR_BAC"/>
    <property type="match status" value="4"/>
</dbReference>
<keyword evidence="9" id="KW-0472">Membrane</keyword>
<accession>A0A9D4YW50</accession>
<evidence type="ECO:0000259" key="11">
    <source>
        <dbReference type="PROSITE" id="PS50103"/>
    </source>
</evidence>
<keyword evidence="9" id="KW-0812">Transmembrane</keyword>
<evidence type="ECO:0000256" key="1">
    <source>
        <dbReference type="ARBA" id="ARBA00004430"/>
    </source>
</evidence>
<feature type="zinc finger region" description="C3H1-type" evidence="7">
    <location>
        <begin position="273"/>
        <end position="301"/>
    </location>
</feature>
<feature type="zinc finger region" description="C3H1-type" evidence="7">
    <location>
        <begin position="31"/>
        <end position="58"/>
    </location>
</feature>
<dbReference type="Gene3D" id="3.30.40.10">
    <property type="entry name" value="Zinc/RING finger domain, C3HC4 (zinc finger)"/>
    <property type="match status" value="1"/>
</dbReference>
<protein>
    <recommendedName>
        <fullName evidence="14">RING-type E3 ubiquitin transferase</fullName>
    </recommendedName>
</protein>
<dbReference type="Gene3D" id="4.10.1000.10">
    <property type="entry name" value="Zinc finger, CCCH-type"/>
    <property type="match status" value="1"/>
</dbReference>
<dbReference type="SMART" id="SM00356">
    <property type="entry name" value="ZnF_C3H1"/>
    <property type="match status" value="4"/>
</dbReference>
<feature type="domain" description="RING-type" evidence="10">
    <location>
        <begin position="343"/>
        <end position="400"/>
    </location>
</feature>
<gene>
    <name evidence="12" type="ORF">D9Q98_005723</name>
</gene>
<dbReference type="InterPro" id="IPR000571">
    <property type="entry name" value="Znf_CCCH"/>
</dbReference>
<proteinExistence type="predicted"/>
<dbReference type="Pfam" id="PF18044">
    <property type="entry name" value="zf-CCCH_4"/>
    <property type="match status" value="1"/>
</dbReference>
<dbReference type="SMART" id="SM00184">
    <property type="entry name" value="RING"/>
    <property type="match status" value="1"/>
</dbReference>
<dbReference type="OrthoDB" id="411372at2759"/>
<dbReference type="InterPro" id="IPR041367">
    <property type="entry name" value="Znf-CCCH_4"/>
</dbReference>
<evidence type="ECO:0000259" key="10">
    <source>
        <dbReference type="PROSITE" id="PS50089"/>
    </source>
</evidence>
<dbReference type="GO" id="GO:0000209">
    <property type="term" value="P:protein polyubiquitination"/>
    <property type="evidence" value="ECO:0007669"/>
    <property type="project" value="InterPro"/>
</dbReference>
<evidence type="ECO:0000256" key="9">
    <source>
        <dbReference type="SAM" id="Phobius"/>
    </source>
</evidence>
<dbReference type="CDD" id="cd16521">
    <property type="entry name" value="RING-HC_MKRN"/>
    <property type="match status" value="1"/>
</dbReference>
<dbReference type="PANTHER" id="PTHR11224">
    <property type="entry name" value="MAKORIN-RELATED"/>
    <property type="match status" value="1"/>
</dbReference>
<dbReference type="EMBL" id="SIDB01000008">
    <property type="protein sequence ID" value="KAI3429637.1"/>
    <property type="molecule type" value="Genomic_DNA"/>
</dbReference>
<keyword evidence="6 7" id="KW-0862">Zinc</keyword>
<name>A0A9D4YW50_CHLVU</name>
<evidence type="ECO:0000256" key="6">
    <source>
        <dbReference type="ARBA" id="ARBA00022833"/>
    </source>
</evidence>
<feature type="zinc finger region" description="C3H1-type" evidence="7">
    <location>
        <begin position="429"/>
        <end position="458"/>
    </location>
</feature>
<dbReference type="SUPFAM" id="SSF57850">
    <property type="entry name" value="RING/U-box"/>
    <property type="match status" value="1"/>
</dbReference>
<keyword evidence="3 7" id="KW-0479">Metal-binding</keyword>
<dbReference type="GO" id="GO:0005930">
    <property type="term" value="C:axoneme"/>
    <property type="evidence" value="ECO:0007669"/>
    <property type="project" value="UniProtKB-SubCell"/>
</dbReference>
<feature type="region of interest" description="Disordered" evidence="8">
    <location>
        <begin position="231"/>
        <end position="269"/>
    </location>
</feature>
<organism evidence="12 13">
    <name type="scientific">Chlorella vulgaris</name>
    <name type="common">Green alga</name>
    <dbReference type="NCBI Taxonomy" id="3077"/>
    <lineage>
        <taxon>Eukaryota</taxon>
        <taxon>Viridiplantae</taxon>
        <taxon>Chlorophyta</taxon>
        <taxon>core chlorophytes</taxon>
        <taxon>Trebouxiophyceae</taxon>
        <taxon>Chlorellales</taxon>
        <taxon>Chlorellaceae</taxon>
        <taxon>Chlorella clade</taxon>
        <taxon>Chlorella</taxon>
    </lineage>
</organism>
<dbReference type="InterPro" id="IPR032675">
    <property type="entry name" value="LRR_dom_sf"/>
</dbReference>
<dbReference type="Proteomes" id="UP001055712">
    <property type="component" value="Unassembled WGS sequence"/>
</dbReference>
<feature type="region of interest" description="Disordered" evidence="8">
    <location>
        <begin position="1117"/>
        <end position="1174"/>
    </location>
</feature>
<dbReference type="AlphaFoldDB" id="A0A9D4YW50"/>
<dbReference type="InterPro" id="IPR017907">
    <property type="entry name" value="Znf_RING_CS"/>
</dbReference>
<reference evidence="12" key="2">
    <citation type="submission" date="2020-11" db="EMBL/GenBank/DDBJ databases">
        <authorList>
            <person name="Cecchin M."/>
            <person name="Marcolungo L."/>
            <person name="Rossato M."/>
            <person name="Girolomoni L."/>
            <person name="Cosentino E."/>
            <person name="Cuine S."/>
            <person name="Li-Beisson Y."/>
            <person name="Delledonne M."/>
            <person name="Ballottari M."/>
        </authorList>
    </citation>
    <scope>NUCLEOTIDE SEQUENCE</scope>
    <source>
        <strain evidence="12">211/11P</strain>
        <tissue evidence="12">Whole cell</tissue>
    </source>
</reference>
<dbReference type="Gene3D" id="3.80.10.10">
    <property type="entry name" value="Ribonuclease Inhibitor"/>
    <property type="match status" value="1"/>
</dbReference>
<evidence type="ECO:0000256" key="4">
    <source>
        <dbReference type="ARBA" id="ARBA00022737"/>
    </source>
</evidence>
<evidence type="ECO:0000256" key="3">
    <source>
        <dbReference type="ARBA" id="ARBA00022723"/>
    </source>
</evidence>
<comment type="subcellular location">
    <subcellularLocation>
        <location evidence="1">Cytoplasm</location>
        <location evidence="1">Cytoskeleton</location>
        <location evidence="1">Cilium axoneme</location>
    </subcellularLocation>
</comment>
<dbReference type="Pfam" id="PF00097">
    <property type="entry name" value="zf-C3HC4"/>
    <property type="match status" value="1"/>
</dbReference>
<dbReference type="SUPFAM" id="SSF90229">
    <property type="entry name" value="CCCH zinc finger"/>
    <property type="match status" value="2"/>
</dbReference>
<feature type="compositionally biased region" description="Pro residues" evidence="8">
    <location>
        <begin position="1138"/>
        <end position="1160"/>
    </location>
</feature>
<feature type="domain" description="C3H1-type" evidence="11">
    <location>
        <begin position="3"/>
        <end position="30"/>
    </location>
</feature>
<dbReference type="GO" id="GO:0008270">
    <property type="term" value="F:zinc ion binding"/>
    <property type="evidence" value="ECO:0007669"/>
    <property type="project" value="UniProtKB-KW"/>
</dbReference>
<feature type="domain" description="C3H1-type" evidence="11">
    <location>
        <begin position="429"/>
        <end position="458"/>
    </location>
</feature>
<evidence type="ECO:0000256" key="7">
    <source>
        <dbReference type="PROSITE-ProRule" id="PRU00723"/>
    </source>
</evidence>
<dbReference type="PANTHER" id="PTHR11224:SF10">
    <property type="entry name" value="IP09428P-RELATED"/>
    <property type="match status" value="1"/>
</dbReference>
<keyword evidence="2" id="KW-0808">Transferase</keyword>
<feature type="transmembrane region" description="Helical" evidence="9">
    <location>
        <begin position="1179"/>
        <end position="1200"/>
    </location>
</feature>
<sequence length="1268" mass="132889">MGGTSGVLCRYYLHGACKLGADCAFSHNLDDAESQVCRFYQRGECTYGDRCRYQHIKPEWGGRKQEAGPSPGYTPQVVRRPAADDLSEQLPISRLRLGGQAPDAASAAAAGSSSSSSSSKLVLATACKVPVPLPLPLPVPVLPLDPFGSAAGTGDASGAADAVAGTANAVDEWQQRAEEDADAGQYGGQYWLQEGYEEAAGGGQYHWYQGEGEEGYQGEYYGEEEVGWQEGQAGEEQHGAAGDGSGDGDTQAAAWSLPAGGGDAEQWQGAGHPSLRSLCMQWFSTGACNKGSGCKLLHGELCQHCHKHALHPSDSAAREQHLAECRLRHERLEARARSAAVECGICLEAVLAKTAPGERKFGLLTGCDHPFCLSCIRSWRQKTDAGADIDTALRTCPVCRTTSHYIVPSLVWPTSIEEKEGVVAGYKAKLSLVDCRYFNFGDSSCPFGTSCFYRHAYHDGRLEDKTLRKAADEEGNITVMQPAIGGATGKVAALQHKFSDSIALQPRPSHAAVAKMAATRPPLLLVAAVLLTLAAAPGLAQQVGSSIQPVDIEEEGDYAGTVESGSPTPVFDVSLPQNASTTELSVTAAAGSSGSPALYCSLLGNSTVSSNDDVPSVDNPSTDYRGEQRVLPPSVAISADDYGNSTVVRCAVYNRGPSSSPLAFTFSVKFAQTPISTQAEQDAAVAIYDSCCHDDPEHCPTWRENEEAYSGNLCALSMNVCNEAGQLLQLNMRGYNLTCEFPLAPLLNFTELQHLNLADNPALTGSFSAIADSLADLDFLEELVLDGSTGVTGPLSAGGQDDGACLLAQKLRALSLNDMKLNGTVPDCMFGSTAVLDLRASNNQLSGTLPPFVFTSPLRVLLLNKNALQGALPESWFSPPDLTFLNLSSNNLTGTLYPTLVDGTTRAGSFPANLTRLDLSSNSLSGSFFGREWFEGPARLEEVNVAGNQLTELPSSLDSPGVTTGSVLSPISSLNLANNQLQGVFPAGFGDFGTLQQLVVSSNKLNGTLPALGSDANGDPAFGGVVVLDADFNQFSGSIPDSWAQIGAVSPNATTSAAQARLNLQNNSLTGVLPQFLARSSISSLTPVPTVNLTGNSFDSAACDEFAYSGATCTGTTTPPSVAPAPAEAPSPSSSTPPASPALDDPPPPPSPSPPPPPPGNTTTADKDGDGGSSLSSGAVAGVVIAVLLVSAAALGAIYYHRRRRHLQRGANPLSTNRFERFDDPQGPQDTAGSWGMPAPSPVQQPGWDAYQQQASGVQLTNRRSFDP</sequence>
<dbReference type="Pfam" id="PF00642">
    <property type="entry name" value="zf-CCCH"/>
    <property type="match status" value="1"/>
</dbReference>
<comment type="caution">
    <text evidence="12">The sequence shown here is derived from an EMBL/GenBank/DDBJ whole genome shotgun (WGS) entry which is preliminary data.</text>
</comment>
<dbReference type="InterPro" id="IPR045072">
    <property type="entry name" value="MKRN-like"/>
</dbReference>
<keyword evidence="5 7" id="KW-0863">Zinc-finger</keyword>
<evidence type="ECO:0008006" key="14">
    <source>
        <dbReference type="Google" id="ProtNLM"/>
    </source>
</evidence>
<dbReference type="InterPro" id="IPR018957">
    <property type="entry name" value="Znf_C3HC4_RING-type"/>
</dbReference>
<dbReference type="InterPro" id="IPR013083">
    <property type="entry name" value="Znf_RING/FYVE/PHD"/>
</dbReference>
<dbReference type="PROSITE" id="PS00518">
    <property type="entry name" value="ZF_RING_1"/>
    <property type="match status" value="1"/>
</dbReference>
<evidence type="ECO:0000313" key="12">
    <source>
        <dbReference type="EMBL" id="KAI3429637.1"/>
    </source>
</evidence>
<dbReference type="GO" id="GO:0061630">
    <property type="term" value="F:ubiquitin protein ligase activity"/>
    <property type="evidence" value="ECO:0007669"/>
    <property type="project" value="UniProtKB-EC"/>
</dbReference>